<dbReference type="EMBL" id="CAQI01000053">
    <property type="protein sequence ID" value="CCQ47847.1"/>
    <property type="molecule type" value="Genomic_DNA"/>
</dbReference>
<dbReference type="AlphaFoldDB" id="A0A024H7H6"/>
<evidence type="ECO:0000313" key="2">
    <source>
        <dbReference type="Proteomes" id="UP000035722"/>
    </source>
</evidence>
<gene>
    <name evidence="1" type="primary">ureD</name>
    <name evidence="1" type="ORF">ARTSIC4J27_3843</name>
</gene>
<organism evidence="1 2">
    <name type="scientific">Pseudarthrobacter siccitolerans</name>
    <dbReference type="NCBI Taxonomy" id="861266"/>
    <lineage>
        <taxon>Bacteria</taxon>
        <taxon>Bacillati</taxon>
        <taxon>Actinomycetota</taxon>
        <taxon>Actinomycetes</taxon>
        <taxon>Micrococcales</taxon>
        <taxon>Micrococcaceae</taxon>
        <taxon>Pseudarthrobacter</taxon>
    </lineage>
</organism>
<dbReference type="Proteomes" id="UP000035722">
    <property type="component" value="Unassembled WGS sequence"/>
</dbReference>
<protein>
    <submittedName>
        <fullName evidence="1">Urease accessory protein ureD</fullName>
    </submittedName>
</protein>
<keyword evidence="2" id="KW-1185">Reference proteome</keyword>
<reference evidence="2" key="1">
    <citation type="journal article" date="2014" name="Genome Announc.">
        <title>Genome Sequence of Arthrobacter siccitolerans 4J27, a Xeroprotectant-Producing Desiccation-Tolerant Microorganism.</title>
        <authorList>
            <person name="Manzanera M."/>
            <person name="Santa-Cruz-Calvo L."/>
            <person name="Vilchez J.I."/>
            <person name="Garcia-Fontana C."/>
            <person name="Silva-Castro G.A."/>
            <person name="Calvo C."/>
            <person name="Gonzalez-Lopez J."/>
        </authorList>
    </citation>
    <scope>NUCLEOTIDE SEQUENCE [LARGE SCALE GENOMIC DNA]</scope>
    <source>
        <strain evidence="2">4J27</strain>
    </source>
</reference>
<name>A0A024H7H6_9MICC</name>
<evidence type="ECO:0000313" key="1">
    <source>
        <dbReference type="EMBL" id="CCQ47847.1"/>
    </source>
</evidence>
<proteinExistence type="predicted"/>
<sequence>MHLNIQQKKIRPKISPARIHHDVANLPRVIEVVRSKNPKSALMELCGSDGPTSPSLDAEL</sequence>
<accession>A0A024H7H6</accession>
<comment type="caution">
    <text evidence="1">The sequence shown here is derived from an EMBL/GenBank/DDBJ whole genome shotgun (WGS) entry which is preliminary data.</text>
</comment>
<dbReference type="STRING" id="861266.ARTSIC4J27_3843"/>